<dbReference type="Proteomes" id="UP000196440">
    <property type="component" value="Unassembled WGS sequence"/>
</dbReference>
<reference evidence="1 2" key="1">
    <citation type="submission" date="2017-05" db="EMBL/GenBank/DDBJ databases">
        <title>Whole genome sequencing of Yersinia kristensenii.</title>
        <authorList>
            <person name="Campioni F."/>
        </authorList>
    </citation>
    <scope>NUCLEOTIDE SEQUENCE [LARGE SCALE GENOMIC DNA]</scope>
    <source>
        <strain evidence="1 2">CFSAN060536</strain>
    </source>
</reference>
<gene>
    <name evidence="1" type="ORF">CBW57_17645</name>
</gene>
<dbReference type="RefSeq" id="WP_087816418.1">
    <property type="nucleotide sequence ID" value="NZ_CBCPKE010000012.1"/>
</dbReference>
<name>A0A208ZVC3_YERIN</name>
<sequence>MFKKITPNDLINKMEQDPDIVSLKKIKPQDFLKMMYACKMPGGYATADKGHSVLDILTKDGALNTVAFMLNSLSNRKEGKTGCFYRNFPCNYISIYSSSIEPIVASHGKYIFDLEVIIKTLISELNGEEFLIQLHANVLALGNVFSFFPEKENDASEHVLNLNYIKMVSERFLEGLGIFDEKLHTGNGIHITDVLSRLLGLTTECQQNRGDTEMCKSLKQKNKVHFFERKVAFDTMFTFVLLSKVLEAIKRANVLQPVDAKVAMPGSPLQVLIDENFTKDSFFIIKEQRKLLMKVVWYCSLLRLHDKQESILDENNRYLSPDVINHIYRNVSWLDSNSTRTAQYFWTLTKDAMDGKSRSHLHRISAERYYQPPVPLIELSTRAGIKKFMGEHFDPDNILWRTSKPKKAE</sequence>
<protein>
    <submittedName>
        <fullName evidence="1">Uncharacterized protein</fullName>
    </submittedName>
</protein>
<accession>A0A208ZVC3</accession>
<evidence type="ECO:0000313" key="1">
    <source>
        <dbReference type="EMBL" id="OVZ84368.1"/>
    </source>
</evidence>
<proteinExistence type="predicted"/>
<comment type="caution">
    <text evidence="1">The sequence shown here is derived from an EMBL/GenBank/DDBJ whole genome shotgun (WGS) entry which is preliminary data.</text>
</comment>
<dbReference type="EMBL" id="NHOI01000027">
    <property type="protein sequence ID" value="OVZ84368.1"/>
    <property type="molecule type" value="Genomic_DNA"/>
</dbReference>
<organism evidence="1 2">
    <name type="scientific">Yersinia intermedia</name>
    <dbReference type="NCBI Taxonomy" id="631"/>
    <lineage>
        <taxon>Bacteria</taxon>
        <taxon>Pseudomonadati</taxon>
        <taxon>Pseudomonadota</taxon>
        <taxon>Gammaproteobacteria</taxon>
        <taxon>Enterobacterales</taxon>
        <taxon>Yersiniaceae</taxon>
        <taxon>Yersinia</taxon>
    </lineage>
</organism>
<evidence type="ECO:0000313" key="2">
    <source>
        <dbReference type="Proteomes" id="UP000196440"/>
    </source>
</evidence>
<dbReference type="AlphaFoldDB" id="A0A208ZVC3"/>